<keyword evidence="1" id="KW-1133">Transmembrane helix</keyword>
<keyword evidence="1" id="KW-0812">Transmembrane</keyword>
<protein>
    <submittedName>
        <fullName evidence="2">Uncharacterized protein</fullName>
    </submittedName>
</protein>
<accession>A0A6J5KRF4</accession>
<reference evidence="2" key="1">
    <citation type="submission" date="2020-04" db="EMBL/GenBank/DDBJ databases">
        <authorList>
            <person name="Chiriac C."/>
            <person name="Salcher M."/>
            <person name="Ghai R."/>
            <person name="Kavagutti S V."/>
        </authorList>
    </citation>
    <scope>NUCLEOTIDE SEQUENCE</scope>
</reference>
<gene>
    <name evidence="2" type="ORF">UFOVP33_60</name>
</gene>
<dbReference type="EMBL" id="LR796162">
    <property type="protein sequence ID" value="CAB4122829.1"/>
    <property type="molecule type" value="Genomic_DNA"/>
</dbReference>
<evidence type="ECO:0000256" key="1">
    <source>
        <dbReference type="SAM" id="Phobius"/>
    </source>
</evidence>
<name>A0A6J5KRF4_9CAUD</name>
<feature type="transmembrane region" description="Helical" evidence="1">
    <location>
        <begin position="6"/>
        <end position="22"/>
    </location>
</feature>
<evidence type="ECO:0000313" key="2">
    <source>
        <dbReference type="EMBL" id="CAB4122829.1"/>
    </source>
</evidence>
<organism evidence="2">
    <name type="scientific">uncultured Caudovirales phage</name>
    <dbReference type="NCBI Taxonomy" id="2100421"/>
    <lineage>
        <taxon>Viruses</taxon>
        <taxon>Duplodnaviria</taxon>
        <taxon>Heunggongvirae</taxon>
        <taxon>Uroviricota</taxon>
        <taxon>Caudoviricetes</taxon>
        <taxon>Peduoviridae</taxon>
        <taxon>Maltschvirus</taxon>
        <taxon>Maltschvirus maltsch</taxon>
    </lineage>
</organism>
<sequence length="154" mass="16678">MLEKPLAIACAVLVMLCGFFYVRMNWALTDLAQYRADVAVNTQKAETEARAKETAMRNQVERIAKNDADKQAKLADRAAGADAATRSLRDDIARLNAGDTPASPELAAIARQARTARELLGACSEEYRGVARSADELSTQVSGLQDYATNVCKP</sequence>
<proteinExistence type="predicted"/>
<keyword evidence="1" id="KW-0472">Membrane</keyword>